<evidence type="ECO:0000313" key="1">
    <source>
        <dbReference type="EMBL" id="CAG7829550.1"/>
    </source>
</evidence>
<dbReference type="OrthoDB" id="8963639at2759"/>
<name>A0A8J2LVT1_9HEXA</name>
<gene>
    <name evidence="1" type="ORF">AFUS01_LOCUS39409</name>
</gene>
<comment type="caution">
    <text evidence="1">The sequence shown here is derived from an EMBL/GenBank/DDBJ whole genome shotgun (WGS) entry which is preliminary data.</text>
</comment>
<evidence type="ECO:0000313" key="2">
    <source>
        <dbReference type="Proteomes" id="UP000708208"/>
    </source>
</evidence>
<accession>A0A8J2LVT1</accession>
<sequence length="99" mass="11476">MLLFILGFQEAFTKQFVQLKDEICHMSQVITFGVSDMYVDESDLEVTLPLQTEKSWGELNDWLKHSDNRMKLIKFLKGIGGHDVENFIKRILQRTIGGD</sequence>
<dbReference type="Proteomes" id="UP000708208">
    <property type="component" value="Unassembled WGS sequence"/>
</dbReference>
<keyword evidence="2" id="KW-1185">Reference proteome</keyword>
<protein>
    <submittedName>
        <fullName evidence="1">Uncharacterized protein</fullName>
    </submittedName>
</protein>
<reference evidence="1" key="1">
    <citation type="submission" date="2021-06" db="EMBL/GenBank/DDBJ databases">
        <authorList>
            <person name="Hodson N. C."/>
            <person name="Mongue J. A."/>
            <person name="Jaron S. K."/>
        </authorList>
    </citation>
    <scope>NUCLEOTIDE SEQUENCE</scope>
</reference>
<dbReference type="AlphaFoldDB" id="A0A8J2LVT1"/>
<organism evidence="1 2">
    <name type="scientific">Allacma fusca</name>
    <dbReference type="NCBI Taxonomy" id="39272"/>
    <lineage>
        <taxon>Eukaryota</taxon>
        <taxon>Metazoa</taxon>
        <taxon>Ecdysozoa</taxon>
        <taxon>Arthropoda</taxon>
        <taxon>Hexapoda</taxon>
        <taxon>Collembola</taxon>
        <taxon>Symphypleona</taxon>
        <taxon>Sminthuridae</taxon>
        <taxon>Allacma</taxon>
    </lineage>
</organism>
<proteinExistence type="predicted"/>
<feature type="non-terminal residue" evidence="1">
    <location>
        <position position="1"/>
    </location>
</feature>
<dbReference type="EMBL" id="CAJVCH010551974">
    <property type="protein sequence ID" value="CAG7829550.1"/>
    <property type="molecule type" value="Genomic_DNA"/>
</dbReference>